<gene>
    <name evidence="3" type="ORF">TWF696_007328</name>
</gene>
<sequence length="599" mass="66822">MGSSQKKKQAQGRPDAPSSRRISVAASASEPAPNGPAVDDYGHRREHRLFTPKKVYNFAKLEPKGYSSHPESVKRRSIIGKKTGLEAAKFTIRETARSRRRHRKDALRKSERYKQMTEEQQQNAMNEIDAVIQREVAASDREAEIAWATKLAEEGETGSVYRGADRLQESVEGSAASTVTPKAPGKSFKAMRHKLLMDEHVRYKQLFWDLSRDPEYRSLNAKKKRVKAQEIEDQLKAERQVNIRALKQQFGIPFRPPRKAGSPDRSSDSRDWSDYHPGDDDELVIPPSNVTTVAESSIQKRPVTVNLPEKTRLHNRGRSSSKKRRFAPIDFEAVPKASQNTAEDQSSDDGTSQRRATRSRTGDNHVHASPGKASQQDGPHQERIRITSTLTEAGARRKAAHLKRKRAASSNSETSEGPSRQTRPAIGAEDSAISPRRSGRSHKTPKLFEDVYDMSKTAHAHATPEMPAQLPQVNPVQDTSDANNAGPATTAITSGTARPPTPKRRARGGASGRKAGGPIIGNRDPLRHAGNTKVTKIFQNLQDYDLPPGRRRITDIETIKRCYQTIDPDSPEAKQPWKLGTHLFKEWLPHLWGRRPGSD</sequence>
<feature type="region of interest" description="Disordered" evidence="2">
    <location>
        <begin position="1"/>
        <end position="46"/>
    </location>
</feature>
<evidence type="ECO:0000256" key="1">
    <source>
        <dbReference type="SAM" id="Coils"/>
    </source>
</evidence>
<proteinExistence type="predicted"/>
<accession>A0AAV9UYB0</accession>
<feature type="region of interest" description="Disordered" evidence="2">
    <location>
        <begin position="470"/>
        <end position="527"/>
    </location>
</feature>
<dbReference type="EMBL" id="JAVHNQ010000005">
    <property type="protein sequence ID" value="KAK6347256.1"/>
    <property type="molecule type" value="Genomic_DNA"/>
</dbReference>
<feature type="coiled-coil region" evidence="1">
    <location>
        <begin position="221"/>
        <end position="248"/>
    </location>
</feature>
<evidence type="ECO:0000313" key="3">
    <source>
        <dbReference type="EMBL" id="KAK6347256.1"/>
    </source>
</evidence>
<protein>
    <submittedName>
        <fullName evidence="3">Uncharacterized protein</fullName>
    </submittedName>
</protein>
<feature type="compositionally biased region" description="Gly residues" evidence="2">
    <location>
        <begin position="509"/>
        <end position="519"/>
    </location>
</feature>
<feature type="compositionally biased region" description="Basic and acidic residues" evidence="2">
    <location>
        <begin position="261"/>
        <end position="278"/>
    </location>
</feature>
<feature type="region of interest" description="Disordered" evidence="2">
    <location>
        <begin position="93"/>
        <end position="115"/>
    </location>
</feature>
<dbReference type="AlphaFoldDB" id="A0AAV9UYB0"/>
<keyword evidence="1" id="KW-0175">Coiled coil</keyword>
<organism evidence="3 4">
    <name type="scientific">Orbilia brochopaga</name>
    <dbReference type="NCBI Taxonomy" id="3140254"/>
    <lineage>
        <taxon>Eukaryota</taxon>
        <taxon>Fungi</taxon>
        <taxon>Dikarya</taxon>
        <taxon>Ascomycota</taxon>
        <taxon>Pezizomycotina</taxon>
        <taxon>Orbiliomycetes</taxon>
        <taxon>Orbiliales</taxon>
        <taxon>Orbiliaceae</taxon>
        <taxon>Orbilia</taxon>
    </lineage>
</organism>
<feature type="compositionally biased region" description="Basic residues" evidence="2">
    <location>
        <begin position="313"/>
        <end position="326"/>
    </location>
</feature>
<name>A0AAV9UYB0_9PEZI</name>
<feature type="region of interest" description="Disordered" evidence="2">
    <location>
        <begin position="248"/>
        <end position="445"/>
    </location>
</feature>
<feature type="compositionally biased region" description="Polar residues" evidence="2">
    <location>
        <begin position="288"/>
        <end position="299"/>
    </location>
</feature>
<feature type="compositionally biased region" description="Polar residues" evidence="2">
    <location>
        <begin position="409"/>
        <end position="422"/>
    </location>
</feature>
<dbReference type="Proteomes" id="UP001375240">
    <property type="component" value="Unassembled WGS sequence"/>
</dbReference>
<feature type="compositionally biased region" description="Low complexity" evidence="2">
    <location>
        <begin position="16"/>
        <end position="29"/>
    </location>
</feature>
<reference evidence="3 4" key="1">
    <citation type="submission" date="2019-10" db="EMBL/GenBank/DDBJ databases">
        <authorList>
            <person name="Palmer J.M."/>
        </authorList>
    </citation>
    <scope>NUCLEOTIDE SEQUENCE [LARGE SCALE GENOMIC DNA]</scope>
    <source>
        <strain evidence="3 4">TWF696</strain>
    </source>
</reference>
<feature type="compositionally biased region" description="Polar residues" evidence="2">
    <location>
        <begin position="337"/>
        <end position="354"/>
    </location>
</feature>
<keyword evidence="4" id="KW-1185">Reference proteome</keyword>
<evidence type="ECO:0000313" key="4">
    <source>
        <dbReference type="Proteomes" id="UP001375240"/>
    </source>
</evidence>
<feature type="compositionally biased region" description="Basic residues" evidence="2">
    <location>
        <begin position="1"/>
        <end position="10"/>
    </location>
</feature>
<comment type="caution">
    <text evidence="3">The sequence shown here is derived from an EMBL/GenBank/DDBJ whole genome shotgun (WGS) entry which is preliminary data.</text>
</comment>
<feature type="compositionally biased region" description="Basic residues" evidence="2">
    <location>
        <begin position="396"/>
        <end position="407"/>
    </location>
</feature>
<evidence type="ECO:0000256" key="2">
    <source>
        <dbReference type="SAM" id="MobiDB-lite"/>
    </source>
</evidence>
<feature type="compositionally biased region" description="Polar residues" evidence="2">
    <location>
        <begin position="471"/>
        <end position="494"/>
    </location>
</feature>